<accession>A0A516Q0T8</accession>
<dbReference type="Pfam" id="PF10739">
    <property type="entry name" value="DUF2550"/>
    <property type="match status" value="1"/>
</dbReference>
<gene>
    <name evidence="1" type="ORF">FOE78_14940</name>
</gene>
<protein>
    <submittedName>
        <fullName evidence="1">DUF2550 family protein</fullName>
    </submittedName>
</protein>
<dbReference type="RefSeq" id="WP_143987007.1">
    <property type="nucleotide sequence ID" value="NZ_CP041692.1"/>
</dbReference>
<dbReference type="AlphaFoldDB" id="A0A516Q0T8"/>
<proteinExistence type="predicted"/>
<dbReference type="KEGG" id="mik:FOE78_14940"/>
<sequence length="171" mass="18786">MEIIGLVLVFLGLCLIGLAVRRRWVARNGGTFECSMRRHVRPAGTPADASVDTTTPSTNWVLGVARYSGENLEWFRFFSLAWWPKYTFRRSDVTVVDHRTPTATEAVALYADQEIVTLAIASATSAGPRARSRARARGDVGSVERDLAMTPDSLTGMLSWLEAAPPGIGRY</sequence>
<name>A0A516Q0T8_9ACTN</name>
<dbReference type="Proteomes" id="UP000319263">
    <property type="component" value="Chromosome"/>
</dbReference>
<dbReference type="OrthoDB" id="4793422at2"/>
<organism evidence="1 2">
    <name type="scientific">Microlunatus elymi</name>
    <dbReference type="NCBI Taxonomy" id="2596828"/>
    <lineage>
        <taxon>Bacteria</taxon>
        <taxon>Bacillati</taxon>
        <taxon>Actinomycetota</taxon>
        <taxon>Actinomycetes</taxon>
        <taxon>Propionibacteriales</taxon>
        <taxon>Propionibacteriaceae</taxon>
        <taxon>Microlunatus</taxon>
    </lineage>
</organism>
<reference evidence="1 2" key="1">
    <citation type="submission" date="2019-07" db="EMBL/GenBank/DDBJ databases">
        <title>Microlunatus dokdonensis sp. nov. isolated from the rhizospheric soil of the wild plant Elymus tsukushiensis.</title>
        <authorList>
            <person name="Ghim S.-Y."/>
            <person name="Hwang Y.-J."/>
            <person name="Son J.-S."/>
            <person name="Shin J.-H."/>
        </authorList>
    </citation>
    <scope>NUCLEOTIDE SEQUENCE [LARGE SCALE GENOMIC DNA]</scope>
    <source>
        <strain evidence="1 2">KUDC0627</strain>
    </source>
</reference>
<dbReference type="EMBL" id="CP041692">
    <property type="protein sequence ID" value="QDP97046.1"/>
    <property type="molecule type" value="Genomic_DNA"/>
</dbReference>
<keyword evidence="2" id="KW-1185">Reference proteome</keyword>
<evidence type="ECO:0000313" key="2">
    <source>
        <dbReference type="Proteomes" id="UP000319263"/>
    </source>
</evidence>
<dbReference type="InterPro" id="IPR019675">
    <property type="entry name" value="DUF2550"/>
</dbReference>
<evidence type="ECO:0000313" key="1">
    <source>
        <dbReference type="EMBL" id="QDP97046.1"/>
    </source>
</evidence>